<comment type="function">
    <text evidence="1">Zinc chaperone that directly transfers zinc cofactor to target proteins, thereby activating them. Zinc is transferred from the CXCC motif in the GTPase domain to the zinc binding site in target proteins in a process requiring GTP hydrolysis.</text>
</comment>
<protein>
    <submittedName>
        <fullName evidence="3">G3E family GTPase</fullName>
    </submittedName>
</protein>
<dbReference type="EMBL" id="QQAV01000001">
    <property type="protein sequence ID" value="RDI29179.1"/>
    <property type="molecule type" value="Genomic_DNA"/>
</dbReference>
<dbReference type="InterPro" id="IPR051316">
    <property type="entry name" value="Zinc-reg_GTPase_activator"/>
</dbReference>
<dbReference type="PANTHER" id="PTHR13748">
    <property type="entry name" value="COBW-RELATED"/>
    <property type="match status" value="1"/>
</dbReference>
<dbReference type="RefSeq" id="WP_114801853.1">
    <property type="nucleotide sequence ID" value="NZ_QQAV01000001.1"/>
</dbReference>
<dbReference type="SUPFAM" id="SSF90002">
    <property type="entry name" value="Hypothetical protein YjiA, C-terminal domain"/>
    <property type="match status" value="1"/>
</dbReference>
<dbReference type="STRING" id="433924.NS331_14015"/>
<proteinExistence type="predicted"/>
<dbReference type="Pfam" id="PF07683">
    <property type="entry name" value="CobW_C"/>
    <property type="match status" value="1"/>
</dbReference>
<dbReference type="Proteomes" id="UP000255265">
    <property type="component" value="Unassembled WGS sequence"/>
</dbReference>
<evidence type="ECO:0000313" key="3">
    <source>
        <dbReference type="EMBL" id="RDI29179.1"/>
    </source>
</evidence>
<accession>A0A370FS60</accession>
<evidence type="ECO:0000313" key="4">
    <source>
        <dbReference type="Proteomes" id="UP000255265"/>
    </source>
</evidence>
<reference evidence="3 4" key="1">
    <citation type="submission" date="2018-07" db="EMBL/GenBank/DDBJ databases">
        <title>Genomic Encyclopedia of Type Strains, Phase IV (KMG-IV): sequencing the most valuable type-strain genomes for metagenomic binning, comparative biology and taxonomic classification.</title>
        <authorList>
            <person name="Goeker M."/>
        </authorList>
    </citation>
    <scope>NUCLEOTIDE SEQUENCE [LARGE SCALE GENOMIC DNA]</scope>
    <source>
        <strain evidence="3 4">DSM 21352</strain>
    </source>
</reference>
<dbReference type="Gene3D" id="3.40.50.300">
    <property type="entry name" value="P-loop containing nucleotide triphosphate hydrolases"/>
    <property type="match status" value="1"/>
</dbReference>
<dbReference type="SMART" id="SM00833">
    <property type="entry name" value="CobW_C"/>
    <property type="match status" value="1"/>
</dbReference>
<comment type="caution">
    <text evidence="3">The sequence shown here is derived from an EMBL/GenBank/DDBJ whole genome shotgun (WGS) entry which is preliminary data.</text>
</comment>
<dbReference type="InterPro" id="IPR011629">
    <property type="entry name" value="CobW-like_C"/>
</dbReference>
<name>A0A370FS60_9BURK</name>
<evidence type="ECO:0000259" key="2">
    <source>
        <dbReference type="SMART" id="SM00833"/>
    </source>
</evidence>
<dbReference type="InterPro" id="IPR027417">
    <property type="entry name" value="P-loop_NTPase"/>
</dbReference>
<feature type="domain" description="CobW C-terminal" evidence="2">
    <location>
        <begin position="236"/>
        <end position="326"/>
    </location>
</feature>
<dbReference type="GO" id="GO:0005737">
    <property type="term" value="C:cytoplasm"/>
    <property type="evidence" value="ECO:0007669"/>
    <property type="project" value="TreeGrafter"/>
</dbReference>
<sequence length="332" mass="35192">MRPRIPLTVIGGFLGAGKTTLLNHLLAQSGDRRIAVLVNDFGAINIDRALIASEEAGAIELTNGCVCCAIGDDLTTALIGLIERPQPPEAIVIEASGVSDPWRIAQVGLADPALALDAVLVLADATVLREQAADPLLTDSIRRQLDAADLLVLNKTDLVDEATLADLRGWLDTEWPATPRFETVQARVPAMLLQAPRLARADDGHAHCAACGADHRHEHGHAPGHDHGDVDHAQLFETWALRDAPVFHAPALRALLKAMPAGVLRLKGLVRTDAHAGLVELQFAGRHVALRAAPAASSDVADTLVAIGLRDRLPVHELAQRLQAAAAIKEAA</sequence>
<dbReference type="CDD" id="cd03112">
    <property type="entry name" value="CobW-like"/>
    <property type="match status" value="1"/>
</dbReference>
<dbReference type="InterPro" id="IPR003495">
    <property type="entry name" value="CobW/HypB/UreG_nucleotide-bd"/>
</dbReference>
<evidence type="ECO:0000256" key="1">
    <source>
        <dbReference type="ARBA" id="ARBA00045658"/>
    </source>
</evidence>
<organism evidence="3 4">
    <name type="scientific">Pseudacidovorax intermedius</name>
    <dbReference type="NCBI Taxonomy" id="433924"/>
    <lineage>
        <taxon>Bacteria</taxon>
        <taxon>Pseudomonadati</taxon>
        <taxon>Pseudomonadota</taxon>
        <taxon>Betaproteobacteria</taxon>
        <taxon>Burkholderiales</taxon>
        <taxon>Comamonadaceae</taxon>
        <taxon>Pseudacidovorax</taxon>
    </lineage>
</organism>
<dbReference type="Pfam" id="PF02492">
    <property type="entry name" value="cobW"/>
    <property type="match status" value="1"/>
</dbReference>
<keyword evidence="4" id="KW-1185">Reference proteome</keyword>
<gene>
    <name evidence="3" type="ORF">DFR41_101935</name>
</gene>
<dbReference type="OrthoDB" id="9808822at2"/>
<dbReference type="AlphaFoldDB" id="A0A370FS60"/>
<dbReference type="SUPFAM" id="SSF52540">
    <property type="entry name" value="P-loop containing nucleoside triphosphate hydrolases"/>
    <property type="match status" value="1"/>
</dbReference>
<dbReference type="PANTHER" id="PTHR13748:SF62">
    <property type="entry name" value="COBW DOMAIN-CONTAINING PROTEIN"/>
    <property type="match status" value="1"/>
</dbReference>